<dbReference type="Pfam" id="PF08268">
    <property type="entry name" value="FBA_3"/>
    <property type="match status" value="1"/>
</dbReference>
<reference evidence="2" key="1">
    <citation type="submission" date="2022-03" db="EMBL/GenBank/DDBJ databases">
        <title>A functionally conserved STORR gene fusion in Papaver species that diverged 16.8 million years ago.</title>
        <authorList>
            <person name="Catania T."/>
        </authorList>
    </citation>
    <scope>NUCLEOTIDE SEQUENCE</scope>
    <source>
        <strain evidence="2">S-191538</strain>
    </source>
</reference>
<dbReference type="NCBIfam" id="TIGR01640">
    <property type="entry name" value="F_box_assoc_1"/>
    <property type="match status" value="1"/>
</dbReference>
<keyword evidence="3" id="KW-1185">Reference proteome</keyword>
<dbReference type="AlphaFoldDB" id="A0AA41S611"/>
<dbReference type="Proteomes" id="UP001177140">
    <property type="component" value="Unassembled WGS sequence"/>
</dbReference>
<dbReference type="EMBL" id="JAJJMA010138648">
    <property type="protein sequence ID" value="MCL7033802.1"/>
    <property type="molecule type" value="Genomic_DNA"/>
</dbReference>
<evidence type="ECO:0000259" key="1">
    <source>
        <dbReference type="Pfam" id="PF08268"/>
    </source>
</evidence>
<gene>
    <name evidence="2" type="ORF">MKW94_001129</name>
</gene>
<feature type="domain" description="F-box associated beta-propeller type 3" evidence="1">
    <location>
        <begin position="10"/>
        <end position="99"/>
    </location>
</feature>
<evidence type="ECO:0000313" key="3">
    <source>
        <dbReference type="Proteomes" id="UP001177140"/>
    </source>
</evidence>
<evidence type="ECO:0000313" key="2">
    <source>
        <dbReference type="EMBL" id="MCL7033802.1"/>
    </source>
</evidence>
<proteinExistence type="predicted"/>
<accession>A0AA41S611</accession>
<name>A0AA41S611_PAPNU</name>
<protein>
    <recommendedName>
        <fullName evidence="1">F-box associated beta-propeller type 3 domain-containing protein</fullName>
    </recommendedName>
</protein>
<organism evidence="2 3">
    <name type="scientific">Papaver nudicaule</name>
    <name type="common">Iceland poppy</name>
    <dbReference type="NCBI Taxonomy" id="74823"/>
    <lineage>
        <taxon>Eukaryota</taxon>
        <taxon>Viridiplantae</taxon>
        <taxon>Streptophyta</taxon>
        <taxon>Embryophyta</taxon>
        <taxon>Tracheophyta</taxon>
        <taxon>Spermatophyta</taxon>
        <taxon>Magnoliopsida</taxon>
        <taxon>Ranunculales</taxon>
        <taxon>Papaveraceae</taxon>
        <taxon>Papaveroideae</taxon>
        <taxon>Papaver</taxon>
    </lineage>
</organism>
<dbReference type="InterPro" id="IPR017451">
    <property type="entry name" value="F-box-assoc_interact_dom"/>
</dbReference>
<sequence>MPCDFSGSRNRGILHNGVLHWIATRSKSSFIGGFDIADETFHEVTLPNNHSDEDDDLSLGILEGKLSLLCRNRMEDPYEDIDVWTMVDNKWSKHLKITAHMTDMYYGRPIQTLHNEPAKKKFKDQFCYVEQELAAACG</sequence>
<dbReference type="InterPro" id="IPR013187">
    <property type="entry name" value="F-box-assoc_dom_typ3"/>
</dbReference>
<comment type="caution">
    <text evidence="2">The sequence shown here is derived from an EMBL/GenBank/DDBJ whole genome shotgun (WGS) entry which is preliminary data.</text>
</comment>